<dbReference type="AlphaFoldDB" id="A0A7V9A9D7"/>
<name>A0A7V9A9D7_9BACT</name>
<reference evidence="2 3" key="1">
    <citation type="submission" date="2020-05" db="EMBL/GenBank/DDBJ databases">
        <title>Bremerella alba sp. nov., a novel planctomycete isolated from the surface of the macroalga Fucus spiralis.</title>
        <authorList>
            <person name="Godinho O."/>
            <person name="Botelho R."/>
            <person name="Albuquerque L."/>
            <person name="Wiegand S."/>
            <person name="Da Costa M.S."/>
            <person name="Lobo-Da-Cunha A."/>
            <person name="Jogler C."/>
            <person name="Lage O.M."/>
        </authorList>
    </citation>
    <scope>NUCLEOTIDE SEQUENCE [LARGE SCALE GENOMIC DNA]</scope>
    <source>
        <strain evidence="2 3">FF15</strain>
    </source>
</reference>
<gene>
    <name evidence="2" type="ORF">HOV93_44440</name>
</gene>
<proteinExistence type="predicted"/>
<accession>A0A7V9A9D7</accession>
<evidence type="ECO:0000313" key="2">
    <source>
        <dbReference type="EMBL" id="MBA2117248.1"/>
    </source>
</evidence>
<keyword evidence="3" id="KW-1185">Reference proteome</keyword>
<protein>
    <submittedName>
        <fullName evidence="2">Uncharacterized protein</fullName>
    </submittedName>
</protein>
<feature type="transmembrane region" description="Helical" evidence="1">
    <location>
        <begin position="273"/>
        <end position="292"/>
    </location>
</feature>
<organism evidence="2 3">
    <name type="scientific">Bremerella alba</name>
    <dbReference type="NCBI Taxonomy" id="980252"/>
    <lineage>
        <taxon>Bacteria</taxon>
        <taxon>Pseudomonadati</taxon>
        <taxon>Planctomycetota</taxon>
        <taxon>Planctomycetia</taxon>
        <taxon>Pirellulales</taxon>
        <taxon>Pirellulaceae</taxon>
        <taxon>Bremerella</taxon>
    </lineage>
</organism>
<keyword evidence="1" id="KW-0472">Membrane</keyword>
<feature type="transmembrane region" description="Helical" evidence="1">
    <location>
        <begin position="237"/>
        <end position="261"/>
    </location>
</feature>
<comment type="caution">
    <text evidence="2">The sequence shown here is derived from an EMBL/GenBank/DDBJ whole genome shotgun (WGS) entry which is preliminary data.</text>
</comment>
<feature type="transmembrane region" description="Helical" evidence="1">
    <location>
        <begin position="21"/>
        <end position="38"/>
    </location>
</feature>
<keyword evidence="1" id="KW-0812">Transmembrane</keyword>
<evidence type="ECO:0000313" key="3">
    <source>
        <dbReference type="Proteomes" id="UP000551616"/>
    </source>
</evidence>
<dbReference type="Proteomes" id="UP000551616">
    <property type="component" value="Unassembled WGS sequence"/>
</dbReference>
<evidence type="ECO:0000256" key="1">
    <source>
        <dbReference type="SAM" id="Phobius"/>
    </source>
</evidence>
<keyword evidence="1" id="KW-1133">Transmembrane helix</keyword>
<feature type="transmembrane region" description="Helical" evidence="1">
    <location>
        <begin position="68"/>
        <end position="86"/>
    </location>
</feature>
<sequence>MEARMESAASAKHWASEIESPEVRWNICLALSLIIVLLNGPDAWFMRGPSLGLAILALVSARLRNSALTWLALAIIVGSGVVYDWATSDNHKWLIGYWMLATACACWAKQDRQEILHANGRNLLILVMGLAAFYKATTPSYLSGDFFEFTLLTDSRFHGFTALLTDLNSWHLEENRSVVMQLLLGSEWDLVPRSLHRTESVRWLAWFLTWWTVVIEGSIALVFALPEKSRWHSLRHYLLLTFAVTTYMVAPVEGFGCMLMLLGMAQCQVKDRYFFMAYVVAFALIQVVGQMAETMWSIG</sequence>
<feature type="transmembrane region" description="Helical" evidence="1">
    <location>
        <begin position="203"/>
        <end position="225"/>
    </location>
</feature>
<dbReference type="EMBL" id="JABRWO010000013">
    <property type="protein sequence ID" value="MBA2117248.1"/>
    <property type="molecule type" value="Genomic_DNA"/>
</dbReference>